<dbReference type="Proteomes" id="UP000177838">
    <property type="component" value="Unassembled WGS sequence"/>
</dbReference>
<sequence length="1444" mass="160023">MNENNIESNIPKLDYNNLRLTLHDLTRKLKNLPKPDLSGFGPSRIEEIKKQLEKLAPEIEAIISDPAIKSENKELLKNQLNRIEDRLNKTSDNETSPSTTKGSATKEEKEEQLEVVKKAFLNAKDIIDTPEVDPADKKSAVEAFYQARQDYYHQMEGGEKVPEELKDANLRIAKVEKDLQTPTNQESIKSPAKTKLKPDEITLEPVDKTAGRAIKFSDTDHREIQSALKPETETDSALDSYWRLVEETANPQVPPTIQTPEEQKRSRGQVKTNQFVQDHLGMLSRAEREKIPSGLKPQDPIQEHPPVVEPAATLGAEATPVLVDNEEKKPDELTALLEESKVQEQAELDKITQAISETTTLDELQTAIDNLGGLQGSDYYSSEDLKKQIDRYLISSNKFFLTGAGGFRDKIVELVKLDSTKSSEAKLQELPGFKFRDGATSTASSNQVEPATSEVGSETEEKTEKDENLQDLLEALLAEADDEKNASLTPNNFSSTKLPTLENNDDNTELPALDPVFVQEMMASLPPEEVGSATNFESLPTPTQEKIKVGLYNLGWQFKKTKSDWMALALESMTSKKVSADELKNLSPGKRLAHGLAASYHRDSQQAESRMREIAQLKARGESTSLLRHKLGNVGQPLSTLVKIGRTVADLTGVAIINPTRYVLAASMMAGRVAEAGKEARFSSQITLKRAGVEKYQNELNFEELAFGSLKEKFQQFENFKNRKNHLRKIARGIAAMPKRTTGMSEEEKTQFQENKFTGNEEQLDSVNIENALTKVSDFIADGVQGLLRFDTQQNINAIDKKLRKLETNSKLTAEQKEAVKQKIFKAHSRRIKDLERMTSRYATIDVLAHTARTLEFGAKATTNIMMVESLLLAAANIYDHLLQQTDETVATTNQIEQIEKTISDDSQSTPDETNKSTEDTGRLSYNYLLPSDEMETQSVPVANVGSTPTEKLTAGDPVDVEPQASSERVIPPVYQELAKSTSPAESVTPDGEKLPLLEQTGAEVSYGDKISVIYDIGRGGDFDSLDQALRRIVVQEYDFSSGDKILSPVEAAQLENVLANVREILGGRTIASLGPDDLKGVAEFSGGKLTITDYQEFDQKILSPLFERASENITADSPAVKFAQATSIDKWQEMLSQRFTSDDYKVATNFTESPASPAVIEPESEMSKINISTNSSIQPTSAEEILIKTKVPETPAGEQITLKGPESYNSPAPTETPRIPDSKLIDRIAVEEAIVNLGYRYSLPTPLARAVMELGLSDQVEGLTESGVAKPGSQFDFLIKICGPDGFSQILNDLGQIDRNQLNIFNQLHTDGATIEQIRSAINFTDKIKWETGRELALARAIAFNKTEYWQAALGKDLVPNGPQTTRFTKDGDLVLKQIEGLKGSLIIDPNRQKIMLTNLFDRKGIKLEPDRYISFKDKPIAEALNKAREIVASARLRATKAT</sequence>
<proteinExistence type="predicted"/>
<feature type="region of interest" description="Disordered" evidence="1">
    <location>
        <begin position="436"/>
        <end position="467"/>
    </location>
</feature>
<protein>
    <submittedName>
        <fullName evidence="2">Uncharacterized protein</fullName>
    </submittedName>
</protein>
<feature type="compositionally biased region" description="Polar residues" evidence="1">
    <location>
        <begin position="439"/>
        <end position="456"/>
    </location>
</feature>
<evidence type="ECO:0000313" key="2">
    <source>
        <dbReference type="EMBL" id="OHA60078.1"/>
    </source>
</evidence>
<feature type="compositionally biased region" description="Polar residues" evidence="1">
    <location>
        <begin position="93"/>
        <end position="103"/>
    </location>
</feature>
<name>A0A1G2QI43_9BACT</name>
<evidence type="ECO:0000256" key="1">
    <source>
        <dbReference type="SAM" id="MobiDB-lite"/>
    </source>
</evidence>
<organism evidence="2 3">
    <name type="scientific">Candidatus Vogelbacteria bacterium RIFOXYD1_FULL_46_19</name>
    <dbReference type="NCBI Taxonomy" id="1802439"/>
    <lineage>
        <taxon>Bacteria</taxon>
        <taxon>Candidatus Vogeliibacteriota</taxon>
    </lineage>
</organism>
<reference evidence="2 3" key="1">
    <citation type="journal article" date="2016" name="Nat. Commun.">
        <title>Thousands of microbial genomes shed light on interconnected biogeochemical processes in an aquifer system.</title>
        <authorList>
            <person name="Anantharaman K."/>
            <person name="Brown C.T."/>
            <person name="Hug L.A."/>
            <person name="Sharon I."/>
            <person name="Castelle C.J."/>
            <person name="Probst A.J."/>
            <person name="Thomas B.C."/>
            <person name="Singh A."/>
            <person name="Wilkins M.J."/>
            <person name="Karaoz U."/>
            <person name="Brodie E.L."/>
            <person name="Williams K.H."/>
            <person name="Hubbard S.S."/>
            <person name="Banfield J.F."/>
        </authorList>
    </citation>
    <scope>NUCLEOTIDE SEQUENCE [LARGE SCALE GENOMIC DNA]</scope>
</reference>
<dbReference type="EMBL" id="MHTK01000002">
    <property type="protein sequence ID" value="OHA60078.1"/>
    <property type="molecule type" value="Genomic_DNA"/>
</dbReference>
<feature type="compositionally biased region" description="Polar residues" evidence="1">
    <location>
        <begin position="487"/>
        <end position="502"/>
    </location>
</feature>
<feature type="region of interest" description="Disordered" evidence="1">
    <location>
        <begin position="900"/>
        <end position="923"/>
    </location>
</feature>
<evidence type="ECO:0000313" key="3">
    <source>
        <dbReference type="Proteomes" id="UP000177838"/>
    </source>
</evidence>
<feature type="region of interest" description="Disordered" evidence="1">
    <location>
        <begin position="84"/>
        <end position="111"/>
    </location>
</feature>
<accession>A0A1G2QI43</accession>
<feature type="compositionally biased region" description="Basic and acidic residues" evidence="1">
    <location>
        <begin position="913"/>
        <end position="922"/>
    </location>
</feature>
<dbReference type="STRING" id="1802439.A2589_00105"/>
<comment type="caution">
    <text evidence="2">The sequence shown here is derived from an EMBL/GenBank/DDBJ whole genome shotgun (WGS) entry which is preliminary data.</text>
</comment>
<feature type="region of interest" description="Disordered" evidence="1">
    <location>
        <begin position="481"/>
        <end position="506"/>
    </location>
</feature>
<gene>
    <name evidence="2" type="ORF">A2589_00105</name>
</gene>
<feature type="region of interest" description="Disordered" evidence="1">
    <location>
        <begin position="1198"/>
        <end position="1220"/>
    </location>
</feature>
<feature type="region of interest" description="Disordered" evidence="1">
    <location>
        <begin position="947"/>
        <end position="966"/>
    </location>
</feature>